<dbReference type="InterPro" id="IPR022644">
    <property type="entry name" value="De-COase2_N"/>
</dbReference>
<comment type="cofactor">
    <cofactor evidence="1">
        <name>pyridoxal 5'-phosphate</name>
        <dbReference type="ChEBI" id="CHEBI:597326"/>
    </cofactor>
</comment>
<evidence type="ECO:0000256" key="2">
    <source>
        <dbReference type="ARBA" id="ARBA00022793"/>
    </source>
</evidence>
<keyword evidence="3" id="KW-0663">Pyridoxal phosphate</keyword>
<dbReference type="GO" id="GO:0008836">
    <property type="term" value="F:diaminopimelate decarboxylase activity"/>
    <property type="evidence" value="ECO:0007669"/>
    <property type="project" value="UniProtKB-EC"/>
</dbReference>
<dbReference type="EMBL" id="MTKS01000030">
    <property type="protein sequence ID" value="RWX52199.1"/>
    <property type="molecule type" value="Genomic_DNA"/>
</dbReference>
<dbReference type="Proteomes" id="UP000288892">
    <property type="component" value="Unassembled WGS sequence"/>
</dbReference>
<organism evidence="6 7">
    <name type="scientific">Candidatus Electrothrix marina</name>
    <dbReference type="NCBI Taxonomy" id="1859130"/>
    <lineage>
        <taxon>Bacteria</taxon>
        <taxon>Pseudomonadati</taxon>
        <taxon>Thermodesulfobacteriota</taxon>
        <taxon>Desulfobulbia</taxon>
        <taxon>Desulfobulbales</taxon>
        <taxon>Desulfobulbaceae</taxon>
        <taxon>Candidatus Electrothrix</taxon>
    </lineage>
</organism>
<protein>
    <submittedName>
        <fullName evidence="6">Diaminopimelate decarboxylase</fullName>
        <ecNumber evidence="6">4.1.1.20</ecNumber>
    </submittedName>
</protein>
<dbReference type="PANTHER" id="PTHR43727">
    <property type="entry name" value="DIAMINOPIMELATE DECARBOXYLASE"/>
    <property type="match status" value="1"/>
</dbReference>
<dbReference type="GO" id="GO:0009089">
    <property type="term" value="P:lysine biosynthetic process via diaminopimelate"/>
    <property type="evidence" value="ECO:0007669"/>
    <property type="project" value="InterPro"/>
</dbReference>
<gene>
    <name evidence="6" type="ORF">VU01_103011</name>
</gene>
<dbReference type="InterPro" id="IPR009006">
    <property type="entry name" value="Ala_racemase/Decarboxylase_C"/>
</dbReference>
<reference evidence="6 7" key="1">
    <citation type="submission" date="2017-01" db="EMBL/GenBank/DDBJ databases">
        <title>The cable genome- insights into the physiology and evolution of filamentous bacteria capable of sulfide oxidation via long distance electron transfer.</title>
        <authorList>
            <person name="Schreiber L."/>
            <person name="Bjerg J.T."/>
            <person name="Boggild A."/>
            <person name="Van De Vossenberg J."/>
            <person name="Meysman F."/>
            <person name="Nielsen L.P."/>
            <person name="Schramm A."/>
            <person name="Kjeldsen K.U."/>
        </authorList>
    </citation>
    <scope>NUCLEOTIDE SEQUENCE [LARGE SCALE GENOMIC DNA]</scope>
    <source>
        <strain evidence="6">A5</strain>
    </source>
</reference>
<keyword evidence="4 6" id="KW-0456">Lyase</keyword>
<proteinExistence type="predicted"/>
<dbReference type="PANTHER" id="PTHR43727:SF2">
    <property type="entry name" value="GROUP IV DECARBOXYLASE"/>
    <property type="match status" value="1"/>
</dbReference>
<dbReference type="SUPFAM" id="SSF51419">
    <property type="entry name" value="PLP-binding barrel"/>
    <property type="match status" value="1"/>
</dbReference>
<dbReference type="PRINTS" id="PR01179">
    <property type="entry name" value="ODADCRBXLASE"/>
</dbReference>
<accession>A0A444JGH8</accession>
<comment type="caution">
    <text evidence="6">The sequence shown here is derived from an EMBL/GenBank/DDBJ whole genome shotgun (WGS) entry which is preliminary data.</text>
</comment>
<dbReference type="AlphaFoldDB" id="A0A444JGH8"/>
<dbReference type="InterPro" id="IPR000183">
    <property type="entry name" value="Orn/DAP/Arg_de-COase"/>
</dbReference>
<evidence type="ECO:0000313" key="7">
    <source>
        <dbReference type="Proteomes" id="UP000288892"/>
    </source>
</evidence>
<keyword evidence="7" id="KW-1185">Reference proteome</keyword>
<keyword evidence="2" id="KW-0210">Decarboxylase</keyword>
<dbReference type="InterPro" id="IPR029066">
    <property type="entry name" value="PLP-binding_barrel"/>
</dbReference>
<dbReference type="FunFam" id="3.20.20.10:FF:000003">
    <property type="entry name" value="Diaminopimelate decarboxylase"/>
    <property type="match status" value="1"/>
</dbReference>
<sequence>MNHFTYKNGILHCEDKPVQDIAKEVGTPFYLYSTATLQRHFDAFDSGFTGMQHQTCFAVKACSNLSILNIFAKMGGGADIVSGGELFRAMKAGVDPQKIIYSGAGKTRTEIREALEAGILMFNVESPQELDRIQEIAAEMKITARIAFRINPDVDPKTHAYISTGLAKNKFGIPVDEALQEYLRAKEMEHIEIVGVSCHIGSQLTQIEPFIEA</sequence>
<feature type="domain" description="Orn/DAP/Arg decarboxylase 2 N-terminal" evidence="5">
    <location>
        <begin position="35"/>
        <end position="213"/>
    </location>
</feature>
<evidence type="ECO:0000259" key="5">
    <source>
        <dbReference type="Pfam" id="PF02784"/>
    </source>
</evidence>
<dbReference type="Gene3D" id="3.20.20.10">
    <property type="entry name" value="Alanine racemase"/>
    <property type="match status" value="1"/>
</dbReference>
<dbReference type="PRINTS" id="PR01181">
    <property type="entry name" value="DAPDCRBXLASE"/>
</dbReference>
<evidence type="ECO:0000256" key="1">
    <source>
        <dbReference type="ARBA" id="ARBA00001933"/>
    </source>
</evidence>
<dbReference type="InterPro" id="IPR002986">
    <property type="entry name" value="DAP_deCOOHase_LysA"/>
</dbReference>
<evidence type="ECO:0000256" key="4">
    <source>
        <dbReference type="ARBA" id="ARBA00023239"/>
    </source>
</evidence>
<dbReference type="EC" id="4.1.1.20" evidence="6"/>
<evidence type="ECO:0000256" key="3">
    <source>
        <dbReference type="ARBA" id="ARBA00022898"/>
    </source>
</evidence>
<feature type="non-terminal residue" evidence="6">
    <location>
        <position position="213"/>
    </location>
</feature>
<dbReference type="Gene3D" id="2.40.37.10">
    <property type="entry name" value="Lyase, Ornithine Decarboxylase, Chain A, domain 1"/>
    <property type="match status" value="1"/>
</dbReference>
<name>A0A444JGH8_9BACT</name>
<evidence type="ECO:0000313" key="6">
    <source>
        <dbReference type="EMBL" id="RWX52199.1"/>
    </source>
</evidence>
<dbReference type="Pfam" id="PF02784">
    <property type="entry name" value="Orn_Arg_deC_N"/>
    <property type="match status" value="1"/>
</dbReference>